<keyword evidence="4" id="KW-1185">Reference proteome</keyword>
<evidence type="ECO:0000256" key="1">
    <source>
        <dbReference type="SAM" id="MobiDB-lite"/>
    </source>
</evidence>
<evidence type="ECO:0000313" key="4">
    <source>
        <dbReference type="Proteomes" id="UP000570003"/>
    </source>
</evidence>
<keyword evidence="2" id="KW-0472">Membrane</keyword>
<protein>
    <submittedName>
        <fullName evidence="3">Uncharacterized protein</fullName>
    </submittedName>
</protein>
<sequence>MRGGHQDGIARVDHFAGRGRLIAWVAAGVMAISLGAAGCGGHGAVGGGGHPTGDGGRETRNATDSLWAAGITPEWMGMRMGLSVPTAAKSPQAAYKVTSRFDTGLLTFTLSRSEAEAFLRKNPPKGKWLKPTAAATDVEPHDFAHFGLPEPETFKDGLRYGYTCPSTGTPRATGSPSGATEDPFASSDAHDMSDERCVRVYAHEYAPDRTRIYLRAHFEPGISDLPVTAAPSPN</sequence>
<dbReference type="EMBL" id="JAAXOU010000060">
    <property type="protein sequence ID" value="NKY14171.1"/>
    <property type="molecule type" value="Genomic_DNA"/>
</dbReference>
<accession>A0AA44DDH8</accession>
<reference evidence="3 4" key="1">
    <citation type="submission" date="2020-04" db="EMBL/GenBank/DDBJ databases">
        <title>MicrobeNet Type strains.</title>
        <authorList>
            <person name="Nicholson A.C."/>
        </authorList>
    </citation>
    <scope>NUCLEOTIDE SEQUENCE [LARGE SCALE GENOMIC DNA]</scope>
    <source>
        <strain evidence="3 4">DSM 40738</strain>
    </source>
</reference>
<proteinExistence type="predicted"/>
<evidence type="ECO:0000313" key="3">
    <source>
        <dbReference type="EMBL" id="NKY14171.1"/>
    </source>
</evidence>
<evidence type="ECO:0000256" key="2">
    <source>
        <dbReference type="SAM" id="Phobius"/>
    </source>
</evidence>
<comment type="caution">
    <text evidence="3">The sequence shown here is derived from an EMBL/GenBank/DDBJ whole genome shotgun (WGS) entry which is preliminary data.</text>
</comment>
<dbReference type="Proteomes" id="UP000570003">
    <property type="component" value="Unassembled WGS sequence"/>
</dbReference>
<feature type="region of interest" description="Disordered" evidence="1">
    <location>
        <begin position="165"/>
        <end position="190"/>
    </location>
</feature>
<keyword evidence="2" id="KW-1133">Transmembrane helix</keyword>
<name>A0AA44DDH8_STRE0</name>
<feature type="compositionally biased region" description="Polar residues" evidence="1">
    <location>
        <begin position="165"/>
        <end position="178"/>
    </location>
</feature>
<feature type="transmembrane region" description="Helical" evidence="2">
    <location>
        <begin position="21"/>
        <end position="38"/>
    </location>
</feature>
<dbReference type="AlphaFoldDB" id="A0AA44DDH8"/>
<organism evidence="3 4">
    <name type="scientific">Streptomyces somaliensis (strain ATCC 33201 / DSM 40738 / JCM 12659 / KCTC 9044 / NCTC 11332 / NRRL B-12077 / IP 733)</name>
    <dbReference type="NCBI Taxonomy" id="1134445"/>
    <lineage>
        <taxon>Bacteria</taxon>
        <taxon>Bacillati</taxon>
        <taxon>Actinomycetota</taxon>
        <taxon>Actinomycetes</taxon>
        <taxon>Kitasatosporales</taxon>
        <taxon>Streptomycetaceae</taxon>
        <taxon>Streptomyces</taxon>
    </lineage>
</organism>
<keyword evidence="2" id="KW-0812">Transmembrane</keyword>
<gene>
    <name evidence="3" type="ORF">HGA06_08350</name>
</gene>
<dbReference type="RefSeq" id="WP_168438400.1">
    <property type="nucleotide sequence ID" value="NZ_JAAXOU010000060.1"/>
</dbReference>